<dbReference type="CDD" id="cd06261">
    <property type="entry name" value="TM_PBP2"/>
    <property type="match status" value="1"/>
</dbReference>
<proteinExistence type="inferred from homology"/>
<evidence type="ECO:0000256" key="9">
    <source>
        <dbReference type="ARBA" id="ARBA00023136"/>
    </source>
</evidence>
<evidence type="ECO:0000259" key="13">
    <source>
        <dbReference type="PROSITE" id="PS50928"/>
    </source>
</evidence>
<feature type="transmembrane region" description="Helical" evidence="11">
    <location>
        <begin position="146"/>
        <end position="167"/>
    </location>
</feature>
<dbReference type="EMBL" id="JBHSLV010000011">
    <property type="protein sequence ID" value="MFC5392497.1"/>
    <property type="molecule type" value="Genomic_DNA"/>
</dbReference>
<keyword evidence="8 11" id="KW-1133">Transmembrane helix</keyword>
<dbReference type="PANTHER" id="PTHR43744:SF8">
    <property type="entry name" value="SN-GLYCEROL-3-PHOSPHATE TRANSPORT SYSTEM PERMEASE PROTEIN UGPE"/>
    <property type="match status" value="1"/>
</dbReference>
<dbReference type="Pfam" id="PF00528">
    <property type="entry name" value="BPD_transp_1"/>
    <property type="match status" value="1"/>
</dbReference>
<evidence type="ECO:0000256" key="6">
    <source>
        <dbReference type="ARBA" id="ARBA00022475"/>
    </source>
</evidence>
<evidence type="ECO:0000256" key="10">
    <source>
        <dbReference type="ARBA" id="ARBA00037054"/>
    </source>
</evidence>
<protein>
    <recommendedName>
        <fullName evidence="4 12">sn-glycerol-3-phosphate transport system permease protein UgpE</fullName>
    </recommendedName>
</protein>
<feature type="transmembrane region" description="Helical" evidence="11">
    <location>
        <begin position="113"/>
        <end position="134"/>
    </location>
</feature>
<dbReference type="InterPro" id="IPR035906">
    <property type="entry name" value="MetI-like_sf"/>
</dbReference>
<evidence type="ECO:0000256" key="4">
    <source>
        <dbReference type="ARBA" id="ARBA00020515"/>
    </source>
</evidence>
<keyword evidence="5 11" id="KW-0813">Transport</keyword>
<name>A0ABW0H5J7_9HYPH</name>
<evidence type="ECO:0000256" key="11">
    <source>
        <dbReference type="RuleBase" id="RU363032"/>
    </source>
</evidence>
<feature type="domain" description="ABC transmembrane type-1" evidence="13">
    <location>
        <begin position="78"/>
        <end position="267"/>
    </location>
</feature>
<evidence type="ECO:0000256" key="2">
    <source>
        <dbReference type="ARBA" id="ARBA00009306"/>
    </source>
</evidence>
<evidence type="ECO:0000313" key="14">
    <source>
        <dbReference type="EMBL" id="MFC5392497.1"/>
    </source>
</evidence>
<sequence>MIAGTSRSALSGRLETTGIWLLLVAGAGIMFFPVYWMFATAVRPKDEVFSGAAGLIPSSFVWQNFTDAIGRVPFLSWTANSLIITVFAVVITVTINLLCGYAFAKFRFAGRDILFLAVLSALMIPFQVIIVPLFLVVSELGLLSDYWGVILPRAAEAFGIFMVRQFMVSIPDELLEAARIDGASELKIFFRIVVPLSKPIIAVLVIFTFMWRWNDFALPLIVMMKHEMYTVQLGLNLLRGQFNTEWSMIMAIALLSLVPMLIIFTFFQRYFVQGISGSGLK</sequence>
<evidence type="ECO:0000256" key="3">
    <source>
        <dbReference type="ARBA" id="ARBA00011557"/>
    </source>
</evidence>
<comment type="subunit">
    <text evidence="3 12">The complex is composed of two ATP-binding proteins (UgpC), two transmembrane proteins (UgpA and UgpE) and a solute-binding protein (UgpB).</text>
</comment>
<dbReference type="PROSITE" id="PS50928">
    <property type="entry name" value="ABC_TM1"/>
    <property type="match status" value="1"/>
</dbReference>
<comment type="similarity">
    <text evidence="2 11">Belongs to the binding-protein-dependent transport system permease family.</text>
</comment>
<evidence type="ECO:0000256" key="7">
    <source>
        <dbReference type="ARBA" id="ARBA00022692"/>
    </source>
</evidence>
<keyword evidence="6 12" id="KW-1003">Cell membrane</keyword>
<feature type="transmembrane region" description="Helical" evidence="11">
    <location>
        <begin position="77"/>
        <end position="101"/>
    </location>
</feature>
<evidence type="ECO:0000256" key="1">
    <source>
        <dbReference type="ARBA" id="ARBA00004651"/>
    </source>
</evidence>
<keyword evidence="7 11" id="KW-0812">Transmembrane</keyword>
<reference evidence="15" key="1">
    <citation type="journal article" date="2019" name="Int. J. Syst. Evol. Microbiol.">
        <title>The Global Catalogue of Microorganisms (GCM) 10K type strain sequencing project: providing services to taxonomists for standard genome sequencing and annotation.</title>
        <authorList>
            <consortium name="The Broad Institute Genomics Platform"/>
            <consortium name="The Broad Institute Genome Sequencing Center for Infectious Disease"/>
            <person name="Wu L."/>
            <person name="Ma J."/>
        </authorList>
    </citation>
    <scope>NUCLEOTIDE SEQUENCE [LARGE SCALE GENOMIC DNA]</scope>
    <source>
        <strain evidence="15">CGMCC 1.16326</strain>
    </source>
</reference>
<gene>
    <name evidence="12" type="primary">ugpE</name>
    <name evidence="14" type="ORF">ACFPPC_07565</name>
</gene>
<keyword evidence="12" id="KW-0997">Cell inner membrane</keyword>
<comment type="function">
    <text evidence="10 12">Part of the ABC transporter complex UgpBAEC involved in sn-glycerol-3-phosphate (G3P) import. Probably responsible for the translocation of the substrate across the membrane.</text>
</comment>
<feature type="transmembrane region" description="Helical" evidence="11">
    <location>
        <begin position="188"/>
        <end position="211"/>
    </location>
</feature>
<evidence type="ECO:0000256" key="12">
    <source>
        <dbReference type="RuleBase" id="RU363056"/>
    </source>
</evidence>
<evidence type="ECO:0000256" key="5">
    <source>
        <dbReference type="ARBA" id="ARBA00022448"/>
    </source>
</evidence>
<dbReference type="RefSeq" id="WP_377007287.1">
    <property type="nucleotide sequence ID" value="NZ_JBHSLV010000011.1"/>
</dbReference>
<feature type="transmembrane region" description="Helical" evidence="11">
    <location>
        <begin position="246"/>
        <end position="267"/>
    </location>
</feature>
<comment type="caution">
    <text evidence="14">The sequence shown here is derived from an EMBL/GenBank/DDBJ whole genome shotgun (WGS) entry which is preliminary data.</text>
</comment>
<dbReference type="SUPFAM" id="SSF161098">
    <property type="entry name" value="MetI-like"/>
    <property type="match status" value="1"/>
</dbReference>
<dbReference type="InterPro" id="IPR000515">
    <property type="entry name" value="MetI-like"/>
</dbReference>
<keyword evidence="9 11" id="KW-0472">Membrane</keyword>
<comment type="subcellular location">
    <subcellularLocation>
        <location evidence="12">Cell inner membrane</location>
        <topology evidence="12">Multi-pass membrane protein</topology>
    </subcellularLocation>
    <subcellularLocation>
        <location evidence="1 11">Cell membrane</location>
        <topology evidence="1 11">Multi-pass membrane protein</topology>
    </subcellularLocation>
</comment>
<accession>A0ABW0H5J7</accession>
<evidence type="ECO:0000256" key="8">
    <source>
        <dbReference type="ARBA" id="ARBA00022989"/>
    </source>
</evidence>
<feature type="transmembrane region" description="Helical" evidence="11">
    <location>
        <begin position="17"/>
        <end position="36"/>
    </location>
</feature>
<evidence type="ECO:0000313" key="15">
    <source>
        <dbReference type="Proteomes" id="UP001596104"/>
    </source>
</evidence>
<keyword evidence="15" id="KW-1185">Reference proteome</keyword>
<organism evidence="14 15">
    <name type="scientific">Bosea vestrisii</name>
    <dbReference type="NCBI Taxonomy" id="151416"/>
    <lineage>
        <taxon>Bacteria</taxon>
        <taxon>Pseudomonadati</taxon>
        <taxon>Pseudomonadota</taxon>
        <taxon>Alphaproteobacteria</taxon>
        <taxon>Hyphomicrobiales</taxon>
        <taxon>Boseaceae</taxon>
        <taxon>Bosea</taxon>
    </lineage>
</organism>
<dbReference type="PANTHER" id="PTHR43744">
    <property type="entry name" value="ABC TRANSPORTER PERMEASE PROTEIN MG189-RELATED-RELATED"/>
    <property type="match status" value="1"/>
</dbReference>
<dbReference type="Proteomes" id="UP001596104">
    <property type="component" value="Unassembled WGS sequence"/>
</dbReference>
<dbReference type="Gene3D" id="1.10.3720.10">
    <property type="entry name" value="MetI-like"/>
    <property type="match status" value="1"/>
</dbReference>